<evidence type="ECO:0000313" key="1">
    <source>
        <dbReference type="EMBL" id="KAK2577942.1"/>
    </source>
</evidence>
<gene>
    <name evidence="1" type="ORF">KPH14_012825</name>
</gene>
<evidence type="ECO:0008006" key="3">
    <source>
        <dbReference type="Google" id="ProtNLM"/>
    </source>
</evidence>
<protein>
    <recommendedName>
        <fullName evidence="3">Nucleic-acid-binding protein from transposon X-element</fullName>
    </recommendedName>
</protein>
<dbReference type="Proteomes" id="UP001258017">
    <property type="component" value="Unassembled WGS sequence"/>
</dbReference>
<comment type="caution">
    <text evidence="1">The sequence shown here is derived from an EMBL/GenBank/DDBJ whole genome shotgun (WGS) entry which is preliminary data.</text>
</comment>
<keyword evidence="2" id="KW-1185">Reference proteome</keyword>
<sequence>MSANININHLRQTVQFLVYTRITWENYINKKRLTQCHRCQAWGHATANCYAEPRCLKCAQKHLTNECKKPKTEPAKCINCGKAHPANATICMEYQFRLELIKTRNINKTQKEKAKVNFKPVPNIGNQVDFPGITKVVKQRLPFNDIVNYPNIHTPHMQLNQDKDKHLISNRDQYSTVVTKGIDHADNNNIETSNSSNILSDFLALNKEIRELNNIINIPKMLKAIREFKNQLKHCQKAGEQFELLLNFCQNLNNE</sequence>
<dbReference type="EMBL" id="JAIFRP010000770">
    <property type="protein sequence ID" value="KAK2577942.1"/>
    <property type="molecule type" value="Genomic_DNA"/>
</dbReference>
<dbReference type="AlphaFoldDB" id="A0AAD9RE02"/>
<reference evidence="1" key="1">
    <citation type="submission" date="2021-08" db="EMBL/GenBank/DDBJ databases">
        <authorList>
            <person name="Misof B."/>
            <person name="Oliver O."/>
            <person name="Podsiadlowski L."/>
            <person name="Donath A."/>
            <person name="Peters R."/>
            <person name="Mayer C."/>
            <person name="Rust J."/>
            <person name="Gunkel S."/>
            <person name="Lesny P."/>
            <person name="Martin S."/>
            <person name="Oeyen J.P."/>
            <person name="Petersen M."/>
            <person name="Panagiotis P."/>
            <person name="Wilbrandt J."/>
            <person name="Tanja T."/>
        </authorList>
    </citation>
    <scope>NUCLEOTIDE SEQUENCE</scope>
    <source>
        <strain evidence="1">GBR_01_08_01A</strain>
        <tissue evidence="1">Thorax + abdomen</tissue>
    </source>
</reference>
<accession>A0AAD9RE02</accession>
<organism evidence="1 2">
    <name type="scientific">Odynerus spinipes</name>
    <dbReference type="NCBI Taxonomy" id="1348599"/>
    <lineage>
        <taxon>Eukaryota</taxon>
        <taxon>Metazoa</taxon>
        <taxon>Ecdysozoa</taxon>
        <taxon>Arthropoda</taxon>
        <taxon>Hexapoda</taxon>
        <taxon>Insecta</taxon>
        <taxon>Pterygota</taxon>
        <taxon>Neoptera</taxon>
        <taxon>Endopterygota</taxon>
        <taxon>Hymenoptera</taxon>
        <taxon>Apocrita</taxon>
        <taxon>Aculeata</taxon>
        <taxon>Vespoidea</taxon>
        <taxon>Vespidae</taxon>
        <taxon>Eumeninae</taxon>
        <taxon>Odynerus</taxon>
    </lineage>
</organism>
<evidence type="ECO:0000313" key="2">
    <source>
        <dbReference type="Proteomes" id="UP001258017"/>
    </source>
</evidence>
<proteinExistence type="predicted"/>
<reference evidence="1" key="2">
    <citation type="journal article" date="2023" name="Commun. Biol.">
        <title>Intrasexual cuticular hydrocarbon dimorphism in a wasp sheds light on hydrocarbon biosynthesis genes in Hymenoptera.</title>
        <authorList>
            <person name="Moris V.C."/>
            <person name="Podsiadlowski L."/>
            <person name="Martin S."/>
            <person name="Oeyen J.P."/>
            <person name="Donath A."/>
            <person name="Petersen M."/>
            <person name="Wilbrandt J."/>
            <person name="Misof B."/>
            <person name="Liedtke D."/>
            <person name="Thamm M."/>
            <person name="Scheiner R."/>
            <person name="Schmitt T."/>
            <person name="Niehuis O."/>
        </authorList>
    </citation>
    <scope>NUCLEOTIDE SEQUENCE</scope>
    <source>
        <strain evidence="1">GBR_01_08_01A</strain>
    </source>
</reference>
<name>A0AAD9RE02_9HYME</name>